<feature type="region of interest" description="Disordered" evidence="1">
    <location>
        <begin position="176"/>
        <end position="275"/>
    </location>
</feature>
<feature type="compositionally biased region" description="Basic and acidic residues" evidence="1">
    <location>
        <begin position="528"/>
        <end position="537"/>
    </location>
</feature>
<feature type="compositionally biased region" description="Polar residues" evidence="1">
    <location>
        <begin position="1010"/>
        <end position="1021"/>
    </location>
</feature>
<feature type="region of interest" description="Disordered" evidence="1">
    <location>
        <begin position="658"/>
        <end position="680"/>
    </location>
</feature>
<accession>A0A2A2JXA9</accession>
<dbReference type="EMBL" id="LIAE01010141">
    <property type="protein sequence ID" value="PAV66222.1"/>
    <property type="molecule type" value="Genomic_DNA"/>
</dbReference>
<feature type="compositionally biased region" description="Polar residues" evidence="1">
    <location>
        <begin position="1317"/>
        <end position="1331"/>
    </location>
</feature>
<feature type="compositionally biased region" description="Polar residues" evidence="1">
    <location>
        <begin position="1115"/>
        <end position="1124"/>
    </location>
</feature>
<feature type="region of interest" description="Disordered" evidence="1">
    <location>
        <begin position="1468"/>
        <end position="1513"/>
    </location>
</feature>
<keyword evidence="3" id="KW-1185">Reference proteome</keyword>
<comment type="caution">
    <text evidence="2">The sequence shown here is derived from an EMBL/GenBank/DDBJ whole genome shotgun (WGS) entry which is preliminary data.</text>
</comment>
<feature type="compositionally biased region" description="Basic and acidic residues" evidence="1">
    <location>
        <begin position="1402"/>
        <end position="1424"/>
    </location>
</feature>
<name>A0A2A2JXA9_9BILA</name>
<feature type="region of interest" description="Disordered" evidence="1">
    <location>
        <begin position="1401"/>
        <end position="1424"/>
    </location>
</feature>
<evidence type="ECO:0000313" key="3">
    <source>
        <dbReference type="Proteomes" id="UP000218231"/>
    </source>
</evidence>
<feature type="compositionally biased region" description="Basic and acidic residues" evidence="1">
    <location>
        <begin position="1022"/>
        <end position="1031"/>
    </location>
</feature>
<feature type="region of interest" description="Disordered" evidence="1">
    <location>
        <begin position="1292"/>
        <end position="1352"/>
    </location>
</feature>
<feature type="region of interest" description="Disordered" evidence="1">
    <location>
        <begin position="1056"/>
        <end position="1137"/>
    </location>
</feature>
<feature type="region of interest" description="Disordered" evidence="1">
    <location>
        <begin position="515"/>
        <end position="537"/>
    </location>
</feature>
<dbReference type="Proteomes" id="UP000218231">
    <property type="component" value="Unassembled WGS sequence"/>
</dbReference>
<protein>
    <submittedName>
        <fullName evidence="2">Uncharacterized protein</fullName>
    </submittedName>
</protein>
<feature type="compositionally biased region" description="Basic and acidic residues" evidence="1">
    <location>
        <begin position="217"/>
        <end position="229"/>
    </location>
</feature>
<feature type="compositionally biased region" description="Low complexity" evidence="1">
    <location>
        <begin position="1301"/>
        <end position="1316"/>
    </location>
</feature>
<feature type="compositionally biased region" description="Polar residues" evidence="1">
    <location>
        <begin position="1338"/>
        <end position="1351"/>
    </location>
</feature>
<proteinExistence type="predicted"/>
<feature type="region of interest" description="Disordered" evidence="1">
    <location>
        <begin position="1"/>
        <end position="26"/>
    </location>
</feature>
<gene>
    <name evidence="2" type="ORF">WR25_11765</name>
</gene>
<feature type="compositionally biased region" description="Polar residues" evidence="1">
    <location>
        <begin position="1056"/>
        <end position="1068"/>
    </location>
</feature>
<reference evidence="2 3" key="1">
    <citation type="journal article" date="2017" name="Curr. Biol.">
        <title>Genome architecture and evolution of a unichromosomal asexual nematode.</title>
        <authorList>
            <person name="Fradin H."/>
            <person name="Zegar C."/>
            <person name="Gutwein M."/>
            <person name="Lucas J."/>
            <person name="Kovtun M."/>
            <person name="Corcoran D."/>
            <person name="Baugh L.R."/>
            <person name="Kiontke K."/>
            <person name="Gunsalus K."/>
            <person name="Fitch D.H."/>
            <person name="Piano F."/>
        </authorList>
    </citation>
    <scope>NUCLEOTIDE SEQUENCE [LARGE SCALE GENOMIC DNA]</scope>
    <source>
        <strain evidence="2">PF1309</strain>
    </source>
</reference>
<sequence length="1613" mass="183193">MSRRGSSESFSSRDSTNVPCLQNPGPSSLSEALLLSTLPPQALAVMRHHRERLIEFTKCTTITEVNRTAIEMNSDGSPTALDRCSVQVTSMGGTEPAEIRIEHSHDEEQVNGTTVVIEETHHYPPVGLNGEEIIETRILDEVVIESEPYFWEPSYSRRDANVIDLHFAAANQRTHQSHWLSEEETNTSKTASVHVKGARRTQESLAMESSLDQPNMAEKRPLSREDSNKFYRQSPSQSSDDDLVYAGDGEEQGSTKRGRSSEKEEGKLQQPPSKKKYMITGVHASPNNTLNKGKRLVHSIIFQQKNTGWYFRVSSESGSNNTSVSVNEENQSLQAGITSVEMNSSMESVGSPPRPAHRRKWNIKEHQMHLQPDNLIENGSVKMGNGTVRREVEEKVTVLGEIVKHQRGGSTGIKIGQTIEAEEVNHIVQAPPKPPRWKITNVRSEEDLGKPVTHSTPISTIEKKAREYRNRKTSTEFIDSELQQIIDTVDTTFVNEAITNSRRTSTSPIVVVDQNPSRRSSGANVLDAAEKEREEKKRKSTINDIDWVAAFAMKEPATPKSPRTLQLFQTPVSLSVVEENKDRQFLDVEEDNNKGKMRRLSAPETLKNKLPPSKIDLSEVFACTKGQKTDEKKCGCNACRLTRMSDRDMMRITEERRRMHEESKAAKQIQSHTLPRRQQKRFSTEISLDEIFATVPSKPTVATPVRQEPEQSAVVDSSDYFTDLITAPSTSSNRLDVHIPTRSDDFSNRVENIQATAGRDQTPEKIDPKELSYPMVSSAQTGNENESNHMSSTINHNHSQQYQQGQDQSDHNLLDLVFVGLPEPKKVERPHASSNEGYRRDWNQTEQSWIENVVNSAILSATISKSSDEILKDESGRQTETEPFIEMRQKKPDNGRRTTQSTYTLTSVKDRVAEYERRESEAEKNKSMNDLDWIKNMMDTPKKLQTESEDSGIHRASLFHIVDSNEHVDQKPNEDEKFGDSGIYQSSLVHIEGANESIESKEENILNRASFSHTNDSSTNRNQKESNPESSHLKDWIESLVIEQVTVATATVSRQLPTTDPISPTTIKESLGSDEKESTNQPRRASYLYAEEPEMREDGSSTTTNEWVTEMLTKENANTSTETEGGQRDSPDSVKEEDCIIESEEYKLPVASSGQNEEDVTNNPEQWIEAMRFGPGDDVQMKRKNSQRHFSYEDDDDQPRYYEFLNDSIALRKKHSLNLDEEETRKISLKYLKNTHTNLHENPYFLAELPKSQSQKELKFSKQLNEAEEKIKQNDEDQVQVDLMELVFTTSRTEDEHKSTETPSSFEFTSTTSTTTYNPLTQYLSSDTQNDSNDEIESQPQKSPTSPNGGSKTERLIEQEITYMLPYSYHDGSLHSRSTSDGDHNLPYSDISLDDVFAFQSRKPERKNSEHRKQDSKGEASYHEAAERIIDKAFEDVFPTTSSLPKSSHKVIPELNYSAAETRSVLAAEDKARDNNKSIASRPSSREQNSYEYYESTSVEPYRASSSARDTTNQTDVKYLSSARIHLNDTQTSSEPDEEYFARLIQENGERTVDTYKMERKMVVEKEDEEEQTMSRYEAHRHFQTLTRDFSENGEEKEVRFFLEKKNKTNLGP</sequence>
<evidence type="ECO:0000256" key="1">
    <source>
        <dbReference type="SAM" id="MobiDB-lite"/>
    </source>
</evidence>
<feature type="compositionally biased region" description="Basic and acidic residues" evidence="1">
    <location>
        <begin position="1125"/>
        <end position="1137"/>
    </location>
</feature>
<organism evidence="2 3">
    <name type="scientific">Diploscapter pachys</name>
    <dbReference type="NCBI Taxonomy" id="2018661"/>
    <lineage>
        <taxon>Eukaryota</taxon>
        <taxon>Metazoa</taxon>
        <taxon>Ecdysozoa</taxon>
        <taxon>Nematoda</taxon>
        <taxon>Chromadorea</taxon>
        <taxon>Rhabditida</taxon>
        <taxon>Rhabditina</taxon>
        <taxon>Rhabditomorpha</taxon>
        <taxon>Rhabditoidea</taxon>
        <taxon>Rhabditidae</taxon>
        <taxon>Diploscapter</taxon>
    </lineage>
</organism>
<evidence type="ECO:0000313" key="2">
    <source>
        <dbReference type="EMBL" id="PAV66222.1"/>
    </source>
</evidence>
<feature type="region of interest" description="Disordered" evidence="1">
    <location>
        <begin position="1010"/>
        <end position="1031"/>
    </location>
</feature>
<dbReference type="STRING" id="2018661.A0A2A2JXA9"/>
<feature type="compositionally biased region" description="Acidic residues" evidence="1">
    <location>
        <begin position="239"/>
        <end position="251"/>
    </location>
</feature>
<feature type="compositionally biased region" description="Polar residues" evidence="1">
    <location>
        <begin position="1477"/>
        <end position="1513"/>
    </location>
</feature>